<proteinExistence type="predicted"/>
<organism evidence="2 3">
    <name type="scientific">Escallonia herrerae</name>
    <dbReference type="NCBI Taxonomy" id="1293975"/>
    <lineage>
        <taxon>Eukaryota</taxon>
        <taxon>Viridiplantae</taxon>
        <taxon>Streptophyta</taxon>
        <taxon>Embryophyta</taxon>
        <taxon>Tracheophyta</taxon>
        <taxon>Spermatophyta</taxon>
        <taxon>Magnoliopsida</taxon>
        <taxon>eudicotyledons</taxon>
        <taxon>Gunneridae</taxon>
        <taxon>Pentapetalae</taxon>
        <taxon>asterids</taxon>
        <taxon>campanulids</taxon>
        <taxon>Escalloniales</taxon>
        <taxon>Escalloniaceae</taxon>
        <taxon>Escallonia</taxon>
    </lineage>
</organism>
<dbReference type="Proteomes" id="UP001188597">
    <property type="component" value="Unassembled WGS sequence"/>
</dbReference>
<protein>
    <submittedName>
        <fullName evidence="2">Uncharacterized protein</fullName>
    </submittedName>
</protein>
<feature type="compositionally biased region" description="Basic and acidic residues" evidence="1">
    <location>
        <begin position="134"/>
        <end position="148"/>
    </location>
</feature>
<evidence type="ECO:0000313" key="2">
    <source>
        <dbReference type="EMBL" id="KAK3021954.1"/>
    </source>
</evidence>
<dbReference type="PANTHER" id="PTHR27006:SF616">
    <property type="entry name" value="CYSTEINE-RICH RECEPTOR-LIKE PROTEIN KINASE 10"/>
    <property type="match status" value="1"/>
</dbReference>
<keyword evidence="3" id="KW-1185">Reference proteome</keyword>
<gene>
    <name evidence="2" type="ORF">RJ639_046153</name>
</gene>
<comment type="caution">
    <text evidence="2">The sequence shown here is derived from an EMBL/GenBank/DDBJ whole genome shotgun (WGS) entry which is preliminary data.</text>
</comment>
<name>A0AA88W8K6_9ASTE</name>
<dbReference type="AlphaFoldDB" id="A0AA88W8K6"/>
<accession>A0AA88W8K6</accession>
<dbReference type="EMBL" id="JAVXUP010000735">
    <property type="protein sequence ID" value="KAK3021954.1"/>
    <property type="molecule type" value="Genomic_DNA"/>
</dbReference>
<evidence type="ECO:0000256" key="1">
    <source>
        <dbReference type="SAM" id="MobiDB-lite"/>
    </source>
</evidence>
<sequence>MNFQAWKCWRKETCLNLVDPIMKVDTSSMRDIVRCIHIGLLGVQEIAADRPSMAAVVAMLSSLSVTLPVPSKPAYFMRGSISPESESDSAGAESRSDGLNVQPIEDDLGRKKLVGEELSVEGEGTVDSSINDGDGGHHAKHIHDDTRLGDASSRLSRTRPPRLTFWKRFQSLFRGSASVNSVKRLSEDSRQGELEFKNEVLHWWFLERRGGEAVKWQPWHCDLRLC</sequence>
<evidence type="ECO:0000313" key="3">
    <source>
        <dbReference type="Proteomes" id="UP001188597"/>
    </source>
</evidence>
<dbReference type="PANTHER" id="PTHR27006">
    <property type="entry name" value="PROMASTIGOTE SURFACE ANTIGEN PROTEIN PSA"/>
    <property type="match status" value="1"/>
</dbReference>
<reference evidence="2" key="1">
    <citation type="submission" date="2022-12" db="EMBL/GenBank/DDBJ databases">
        <title>Draft genome assemblies for two species of Escallonia (Escalloniales).</title>
        <authorList>
            <person name="Chanderbali A."/>
            <person name="Dervinis C."/>
            <person name="Anghel I."/>
            <person name="Soltis D."/>
            <person name="Soltis P."/>
            <person name="Zapata F."/>
        </authorList>
    </citation>
    <scope>NUCLEOTIDE SEQUENCE</scope>
    <source>
        <strain evidence="2">UCBG64.0493</strain>
        <tissue evidence="2">Leaf</tissue>
    </source>
</reference>
<feature type="region of interest" description="Disordered" evidence="1">
    <location>
        <begin position="123"/>
        <end position="154"/>
    </location>
</feature>
<feature type="region of interest" description="Disordered" evidence="1">
    <location>
        <begin position="80"/>
        <end position="103"/>
    </location>
</feature>